<dbReference type="CDD" id="cd07034">
    <property type="entry name" value="TPP_PYR_PFOR_IOR-alpha_like"/>
    <property type="match status" value="1"/>
</dbReference>
<protein>
    <recommendedName>
        <fullName evidence="6">Pyruvate ferredoxin oxidoreductase</fullName>
    </recommendedName>
</protein>
<dbReference type="GO" id="GO:0006979">
    <property type="term" value="P:response to oxidative stress"/>
    <property type="evidence" value="ECO:0007669"/>
    <property type="project" value="TreeGrafter"/>
</dbReference>
<evidence type="ECO:0000259" key="3">
    <source>
        <dbReference type="Pfam" id="PF17147"/>
    </source>
</evidence>
<dbReference type="GO" id="GO:0016491">
    <property type="term" value="F:oxidoreductase activity"/>
    <property type="evidence" value="ECO:0007669"/>
    <property type="project" value="UniProtKB-KW"/>
</dbReference>
<dbReference type="Pfam" id="PF01855">
    <property type="entry name" value="POR_N"/>
    <property type="match status" value="1"/>
</dbReference>
<dbReference type="InterPro" id="IPR033412">
    <property type="entry name" value="PFOR_II"/>
</dbReference>
<reference evidence="4 5" key="1">
    <citation type="journal article" date="2016" name="Nat. Commun.">
        <title>Thousands of microbial genomes shed light on interconnected biogeochemical processes in an aquifer system.</title>
        <authorList>
            <person name="Anantharaman K."/>
            <person name="Brown C.T."/>
            <person name="Hug L.A."/>
            <person name="Sharon I."/>
            <person name="Castelle C.J."/>
            <person name="Probst A.J."/>
            <person name="Thomas B.C."/>
            <person name="Singh A."/>
            <person name="Wilkins M.J."/>
            <person name="Karaoz U."/>
            <person name="Brodie E.L."/>
            <person name="Williams K.H."/>
            <person name="Hubbard S.S."/>
            <person name="Banfield J.F."/>
        </authorList>
    </citation>
    <scope>NUCLEOTIDE SEQUENCE [LARGE SCALE GENOMIC DNA]</scope>
</reference>
<dbReference type="AlphaFoldDB" id="A0A1G2K415"/>
<proteinExistence type="predicted"/>
<evidence type="ECO:0000259" key="2">
    <source>
        <dbReference type="Pfam" id="PF01855"/>
    </source>
</evidence>
<evidence type="ECO:0000313" key="5">
    <source>
        <dbReference type="Proteomes" id="UP000177152"/>
    </source>
</evidence>
<organism evidence="4 5">
    <name type="scientific">Candidatus Sungbacteria bacterium RIFCSPHIGHO2_01_FULL_47_32</name>
    <dbReference type="NCBI Taxonomy" id="1802264"/>
    <lineage>
        <taxon>Bacteria</taxon>
        <taxon>Candidatus Sungiibacteriota</taxon>
    </lineage>
</organism>
<comment type="caution">
    <text evidence="4">The sequence shown here is derived from an EMBL/GenBank/DDBJ whole genome shotgun (WGS) entry which is preliminary data.</text>
</comment>
<evidence type="ECO:0008006" key="6">
    <source>
        <dbReference type="Google" id="ProtNLM"/>
    </source>
</evidence>
<dbReference type="InterPro" id="IPR050722">
    <property type="entry name" value="Pyruvate:ferred/Flavod_OxRd"/>
</dbReference>
<dbReference type="EMBL" id="MHQC01000041">
    <property type="protein sequence ID" value="OGZ94179.1"/>
    <property type="molecule type" value="Genomic_DNA"/>
</dbReference>
<gene>
    <name evidence="4" type="ORF">A2633_02935</name>
</gene>
<dbReference type="Proteomes" id="UP000177152">
    <property type="component" value="Unassembled WGS sequence"/>
</dbReference>
<dbReference type="Gene3D" id="3.40.50.970">
    <property type="match status" value="1"/>
</dbReference>
<dbReference type="SUPFAM" id="SSF52922">
    <property type="entry name" value="TK C-terminal domain-like"/>
    <property type="match status" value="1"/>
</dbReference>
<dbReference type="InterPro" id="IPR002880">
    <property type="entry name" value="Pyrv_Fd/Flavodoxin_OxRdtase_N"/>
</dbReference>
<accession>A0A1G2K415</accession>
<dbReference type="InterPro" id="IPR009014">
    <property type="entry name" value="Transketo_C/PFOR_II"/>
</dbReference>
<feature type="domain" description="Pyruvate:ferredoxin oxidoreductase core" evidence="3">
    <location>
        <begin position="279"/>
        <end position="373"/>
    </location>
</feature>
<keyword evidence="1" id="KW-0560">Oxidoreductase</keyword>
<dbReference type="Gene3D" id="3.40.50.920">
    <property type="match status" value="1"/>
</dbReference>
<dbReference type="Pfam" id="PF17147">
    <property type="entry name" value="PFOR_II"/>
    <property type="match status" value="1"/>
</dbReference>
<evidence type="ECO:0000256" key="1">
    <source>
        <dbReference type="ARBA" id="ARBA00023002"/>
    </source>
</evidence>
<evidence type="ECO:0000313" key="4">
    <source>
        <dbReference type="EMBL" id="OGZ94179.1"/>
    </source>
</evidence>
<dbReference type="SUPFAM" id="SSF52518">
    <property type="entry name" value="Thiamin diphosphate-binding fold (THDP-binding)"/>
    <property type="match status" value="1"/>
</dbReference>
<dbReference type="PANTHER" id="PTHR32154:SF0">
    <property type="entry name" value="PYRUVATE-FLAVODOXIN OXIDOREDUCTASE-RELATED"/>
    <property type="match status" value="1"/>
</dbReference>
<name>A0A1G2K415_9BACT</name>
<feature type="domain" description="Pyruvate flavodoxin/ferredoxin oxidoreductase pyrimidine binding" evidence="2">
    <location>
        <begin position="25"/>
        <end position="241"/>
    </location>
</feature>
<sequence length="398" mass="43913">MNGRLPFGPMVLTGNEAAALAFGLANPDAFGGYPITPSTEVTEEIAELALKHIIDTTYRNLDSELASIAFGIGVSTARGRYGTATSSQGLALMCELLHWASTARLPIVIANVNRSLGSPWSIHPDQSDSLLFRDMFLLQFYCKNVQEVLDMVLWAYRIAEGPGVSLPALVCFDGFMLSHTAENIIIPSKEKVLEFLPKRTPSENFNLPQYRADEPRNISCPTDWMKHQARKRSLVDAMQTAEGNIRHLVRREWTQIFGGAMQYEVNDGFFSEAGNSQSDTAVISMGAIAGTIEEATRGEDIGLISLRVFRPFPAKALHAKLVHCKKIVVFDRSILPSGEGIIANELRSRTALFPQQIYGFVGGFGGQNLSEKDFLHEIRTAMNSDHPEANTYWIGDKS</sequence>
<dbReference type="InterPro" id="IPR029061">
    <property type="entry name" value="THDP-binding"/>
</dbReference>
<dbReference type="PANTHER" id="PTHR32154">
    <property type="entry name" value="PYRUVATE-FLAVODOXIN OXIDOREDUCTASE-RELATED"/>
    <property type="match status" value="1"/>
</dbReference>